<dbReference type="FunFam" id="3.40.50.300:FF:000057">
    <property type="entry name" value="GTPase Der"/>
    <property type="match status" value="1"/>
</dbReference>
<reference evidence="13 14" key="1">
    <citation type="submission" date="2017-07" db="EMBL/GenBank/DDBJ databases">
        <title>Complete genome sequence of Spiroplasma corruscae EC-1 (DSM 19793).</title>
        <authorList>
            <person name="Tsai Y.-M."/>
            <person name="Lo W.-S."/>
            <person name="Kuo C.-H."/>
        </authorList>
    </citation>
    <scope>NUCLEOTIDE SEQUENCE [LARGE SCALE GENOMIC DNA]</scope>
    <source>
        <strain evidence="13 14">EC-1</strain>
    </source>
</reference>
<sequence>MKKKGIVAIVGRPNVGKSTLFNRIIKEKKSIVEDVPGVTRDRLYGDAEWLTVPFILIDTGGITLQDTKFAKEIKMQAEIAIKEADLILFVLNYKDGICPEDNAVLKILYKTNKPIILVINKYDKKDDFNNSYEYLSLGLGEPVLVSSTHGIGVGDLLDRITQNLPNSDDIKEDESIKVSVVGKPNVGKSSFVNSLLGEKRMIVSDIPGTTIDAVDSSILVNNKKFLIIDTAGLRKKGKIYENLEKYSYIRSITSINKSDVVLLMLDISLPITDHDSNIGGFAFQESKPIIIIANKWDLVQKKDSNSMNKKEEEIRSYFKYLSYAKILFISATEKIRVNKVFDIIENVNQNLKKRIKTSVLNEIFNKAQLINPSPSHNGGRLRIYYSSQVEAYIPTFVLFVNDPSYAHFSYKRFLENQIRQHFDFSGVPIKIIFRDRRN</sequence>
<feature type="binding site" evidence="9">
    <location>
        <begin position="58"/>
        <end position="62"/>
    </location>
    <ligand>
        <name>GTP</name>
        <dbReference type="ChEBI" id="CHEBI:37565"/>
        <label>1</label>
    </ligand>
</feature>
<evidence type="ECO:0000256" key="4">
    <source>
        <dbReference type="ARBA" id="ARBA00022737"/>
    </source>
</evidence>
<evidence type="ECO:0000256" key="11">
    <source>
        <dbReference type="RuleBase" id="RU004481"/>
    </source>
</evidence>
<dbReference type="CDD" id="cd01894">
    <property type="entry name" value="EngA1"/>
    <property type="match status" value="1"/>
</dbReference>
<dbReference type="RefSeq" id="WP_094049434.1">
    <property type="nucleotide sequence ID" value="NZ_CP022535.1"/>
</dbReference>
<dbReference type="InterPro" id="IPR031166">
    <property type="entry name" value="G_ENGA"/>
</dbReference>
<dbReference type="GO" id="GO:0005525">
    <property type="term" value="F:GTP binding"/>
    <property type="evidence" value="ECO:0007669"/>
    <property type="project" value="UniProtKB-UniRule"/>
</dbReference>
<dbReference type="HAMAP" id="MF_00195">
    <property type="entry name" value="GTPase_Der"/>
    <property type="match status" value="1"/>
</dbReference>
<keyword evidence="14" id="KW-1185">Reference proteome</keyword>
<dbReference type="FunFam" id="3.40.50.300:FF:000040">
    <property type="entry name" value="GTPase Der"/>
    <property type="match status" value="1"/>
</dbReference>
<dbReference type="FunFam" id="3.30.300.20:FF:000004">
    <property type="entry name" value="GTPase Der"/>
    <property type="match status" value="1"/>
</dbReference>
<proteinExistence type="inferred from homology"/>
<dbReference type="Proteomes" id="UP000203229">
    <property type="component" value="Chromosome"/>
</dbReference>
<accession>A0A222EQ42</accession>
<evidence type="ECO:0000313" key="14">
    <source>
        <dbReference type="Proteomes" id="UP000203229"/>
    </source>
</evidence>
<dbReference type="InterPro" id="IPR016484">
    <property type="entry name" value="GTPase_Der"/>
</dbReference>
<dbReference type="SUPFAM" id="SSF52540">
    <property type="entry name" value="P-loop containing nucleoside triphosphate hydrolases"/>
    <property type="match status" value="2"/>
</dbReference>
<organism evidence="13 14">
    <name type="scientific">Spiroplasma corruscae</name>
    <dbReference type="NCBI Taxonomy" id="216934"/>
    <lineage>
        <taxon>Bacteria</taxon>
        <taxon>Bacillati</taxon>
        <taxon>Mycoplasmatota</taxon>
        <taxon>Mollicutes</taxon>
        <taxon>Entomoplasmatales</taxon>
        <taxon>Spiroplasmataceae</taxon>
        <taxon>Spiroplasma</taxon>
    </lineage>
</organism>
<dbReference type="PIRSF" id="PIRSF006485">
    <property type="entry name" value="GTP-binding_EngA"/>
    <property type="match status" value="1"/>
</dbReference>
<dbReference type="NCBIfam" id="TIGR03594">
    <property type="entry name" value="GTPase_EngA"/>
    <property type="match status" value="1"/>
</dbReference>
<dbReference type="Gene3D" id="3.40.50.300">
    <property type="entry name" value="P-loop containing nucleotide triphosphate hydrolases"/>
    <property type="match status" value="2"/>
</dbReference>
<feature type="domain" description="EngA-type G" evidence="12">
    <location>
        <begin position="5"/>
        <end position="168"/>
    </location>
</feature>
<feature type="binding site" evidence="9">
    <location>
        <begin position="229"/>
        <end position="233"/>
    </location>
    <ligand>
        <name>GTP</name>
        <dbReference type="ChEBI" id="CHEBI:37565"/>
        <label>2</label>
    </ligand>
</feature>
<evidence type="ECO:0000256" key="9">
    <source>
        <dbReference type="HAMAP-Rule" id="MF_00195"/>
    </source>
</evidence>
<name>A0A222EQ42_9MOLU</name>
<evidence type="ECO:0000256" key="2">
    <source>
        <dbReference type="ARBA" id="ARBA00020953"/>
    </source>
</evidence>
<dbReference type="Pfam" id="PF14714">
    <property type="entry name" value="KH_dom-like"/>
    <property type="match status" value="1"/>
</dbReference>
<dbReference type="PRINTS" id="PR00326">
    <property type="entry name" value="GTP1OBG"/>
</dbReference>
<keyword evidence="6 9" id="KW-0342">GTP-binding</keyword>
<dbReference type="InterPro" id="IPR032859">
    <property type="entry name" value="KH_dom-like"/>
</dbReference>
<keyword evidence="3 9" id="KW-0690">Ribosome biogenesis</keyword>
<evidence type="ECO:0000259" key="12">
    <source>
        <dbReference type="PROSITE" id="PS51712"/>
    </source>
</evidence>
<dbReference type="Pfam" id="PF01926">
    <property type="entry name" value="MMR_HSR1"/>
    <property type="match status" value="2"/>
</dbReference>
<dbReference type="PROSITE" id="PS51712">
    <property type="entry name" value="G_ENGA"/>
    <property type="match status" value="2"/>
</dbReference>
<evidence type="ECO:0000256" key="10">
    <source>
        <dbReference type="PROSITE-ProRule" id="PRU01049"/>
    </source>
</evidence>
<feature type="binding site" evidence="9">
    <location>
        <begin position="11"/>
        <end position="18"/>
    </location>
    <ligand>
        <name>GTP</name>
        <dbReference type="ChEBI" id="CHEBI:37565"/>
        <label>1</label>
    </ligand>
</feature>
<gene>
    <name evidence="13" type="primary">engA</name>
    <name evidence="9" type="synonym">der</name>
    <name evidence="13" type="ORF">SCORR_v1c08000</name>
</gene>
<comment type="subunit">
    <text evidence="9">Associates with the 50S ribosomal subunit.</text>
</comment>
<keyword evidence="5 9" id="KW-0547">Nucleotide-binding</keyword>
<dbReference type="GO" id="GO:0042254">
    <property type="term" value="P:ribosome biogenesis"/>
    <property type="evidence" value="ECO:0007669"/>
    <property type="project" value="UniProtKB-KW"/>
</dbReference>
<comment type="function">
    <text evidence="8 9 11">GTPase that plays an essential role in the late steps of ribosome biogenesis.</text>
</comment>
<evidence type="ECO:0000256" key="6">
    <source>
        <dbReference type="ARBA" id="ARBA00023134"/>
    </source>
</evidence>
<dbReference type="InterPro" id="IPR005225">
    <property type="entry name" value="Small_GTP-bd"/>
</dbReference>
<evidence type="ECO:0000256" key="3">
    <source>
        <dbReference type="ARBA" id="ARBA00022517"/>
    </source>
</evidence>
<evidence type="ECO:0000313" key="13">
    <source>
        <dbReference type="EMBL" id="ASP28572.1"/>
    </source>
</evidence>
<dbReference type="InterPro" id="IPR027417">
    <property type="entry name" value="P-loop_NTPase"/>
</dbReference>
<feature type="domain" description="EngA-type G" evidence="12">
    <location>
        <begin position="176"/>
        <end position="352"/>
    </location>
</feature>
<dbReference type="KEGG" id="scou:SCORR_v1c08000"/>
<keyword evidence="4 11" id="KW-0677">Repeat</keyword>
<dbReference type="GO" id="GO:0043022">
    <property type="term" value="F:ribosome binding"/>
    <property type="evidence" value="ECO:0007669"/>
    <property type="project" value="TreeGrafter"/>
</dbReference>
<dbReference type="OrthoDB" id="9805918at2"/>
<feature type="binding site" evidence="9">
    <location>
        <begin position="182"/>
        <end position="189"/>
    </location>
    <ligand>
        <name>GTP</name>
        <dbReference type="ChEBI" id="CHEBI:37565"/>
        <label>2</label>
    </ligand>
</feature>
<dbReference type="InterPro" id="IPR015946">
    <property type="entry name" value="KH_dom-like_a/b"/>
</dbReference>
<dbReference type="EMBL" id="CP022535">
    <property type="protein sequence ID" value="ASP28572.1"/>
    <property type="molecule type" value="Genomic_DNA"/>
</dbReference>
<dbReference type="CDD" id="cd01895">
    <property type="entry name" value="EngA2"/>
    <property type="match status" value="1"/>
</dbReference>
<dbReference type="InterPro" id="IPR006073">
    <property type="entry name" value="GTP-bd"/>
</dbReference>
<dbReference type="PANTHER" id="PTHR43834:SF6">
    <property type="entry name" value="GTPASE DER"/>
    <property type="match status" value="1"/>
</dbReference>
<evidence type="ECO:0000256" key="1">
    <source>
        <dbReference type="ARBA" id="ARBA00008279"/>
    </source>
</evidence>
<dbReference type="NCBIfam" id="TIGR00231">
    <property type="entry name" value="small_GTP"/>
    <property type="match status" value="2"/>
</dbReference>
<feature type="binding site" evidence="9">
    <location>
        <begin position="120"/>
        <end position="123"/>
    </location>
    <ligand>
        <name>GTP</name>
        <dbReference type="ChEBI" id="CHEBI:37565"/>
        <label>1</label>
    </ligand>
</feature>
<comment type="similarity">
    <text evidence="1 9 10 11">Belongs to the TRAFAC class TrmE-Era-EngA-EngB-Septin-like GTPase superfamily. EngA (Der) GTPase family.</text>
</comment>
<dbReference type="PANTHER" id="PTHR43834">
    <property type="entry name" value="GTPASE DER"/>
    <property type="match status" value="1"/>
</dbReference>
<feature type="binding site" evidence="9">
    <location>
        <begin position="294"/>
        <end position="297"/>
    </location>
    <ligand>
        <name>GTP</name>
        <dbReference type="ChEBI" id="CHEBI:37565"/>
        <label>2</label>
    </ligand>
</feature>
<evidence type="ECO:0000256" key="5">
    <source>
        <dbReference type="ARBA" id="ARBA00022741"/>
    </source>
</evidence>
<dbReference type="AlphaFoldDB" id="A0A222EQ42"/>
<evidence type="ECO:0000256" key="8">
    <source>
        <dbReference type="ARBA" id="ARBA00053470"/>
    </source>
</evidence>
<protein>
    <recommendedName>
        <fullName evidence="2 9">GTPase Der</fullName>
    </recommendedName>
    <alternativeName>
        <fullName evidence="7 9">GTP-binding protein EngA</fullName>
    </alternativeName>
</protein>
<evidence type="ECO:0000256" key="7">
    <source>
        <dbReference type="ARBA" id="ARBA00032345"/>
    </source>
</evidence>
<dbReference type="Gene3D" id="3.30.300.20">
    <property type="match status" value="1"/>
</dbReference>